<sequence length="352" mass="37790">MEFFTGLVAGAALAAAAPSAEKRAPSPLEVKLEMLGNTEVKAVFTNKGKNNLKVLKTGSILDQAPVEKTKVFSGDKPVSFRGARLRIATEALQEEDFQRIPAGESVEVTFDIAQVHDLSSGGKFGVLADGALSFADDKSTKLIGSVPYLSNQVQAEVNGALAAAAHTAFHDKRARVYDCPGQKLQVIQTAMRNCASMAVKAQQAAASGPAAKMEEYFKSSSQQIRDIVSNVFSLVASECGSPNTSSSFADYYCTDLYSLCKNGPVAYTLVGYDVVVYCPSYFQDSLPDLANRCHALDRAGTNMHEATHLLQIKGTEDYHGYGYDAVRRLSAAQNLNHADTYSLFANAIRLGC</sequence>
<proteinExistence type="inferred from homology"/>
<evidence type="ECO:0000256" key="2">
    <source>
        <dbReference type="ARBA" id="ARBA00010279"/>
    </source>
</evidence>
<name>A0A2S4LAG3_9HYPO</name>
<reference evidence="14 15" key="1">
    <citation type="submission" date="2018-01" db="EMBL/GenBank/DDBJ databases">
        <title>Harnessing the power of phylogenomics to disentangle the directionality and signatures of interkingdom host jumping in the parasitic fungal genus Tolypocladium.</title>
        <authorList>
            <person name="Quandt C.A."/>
            <person name="Patterson W."/>
            <person name="Spatafora J.W."/>
        </authorList>
    </citation>
    <scope>NUCLEOTIDE SEQUENCE [LARGE SCALE GENOMIC DNA]</scope>
    <source>
        <strain evidence="14 15">NRBC 100945</strain>
    </source>
</reference>
<feature type="binding site" evidence="12">
    <location>
        <position position="317"/>
    </location>
    <ligand>
        <name>Zn(2+)</name>
        <dbReference type="ChEBI" id="CHEBI:29105"/>
        <note>catalytic</note>
    </ligand>
</feature>
<dbReference type="EC" id="3.4.24.39" evidence="13"/>
<keyword evidence="4 13" id="KW-0165">Cleavage on pair of basic residues</keyword>
<evidence type="ECO:0000256" key="13">
    <source>
        <dbReference type="RuleBase" id="RU361126"/>
    </source>
</evidence>
<dbReference type="PRINTS" id="PR00768">
    <property type="entry name" value="DEUTEROLYSIN"/>
</dbReference>
<evidence type="ECO:0000256" key="1">
    <source>
        <dbReference type="ARBA" id="ARBA00001187"/>
    </source>
</evidence>
<evidence type="ECO:0000256" key="4">
    <source>
        <dbReference type="ARBA" id="ARBA00022685"/>
    </source>
</evidence>
<comment type="catalytic activity">
    <reaction evidence="1 13">
        <text>Preferential cleavage of bonds with hydrophobic residues in P1'. Also 3-Asn-|-Gln-4 and 8-Gly-|-Ser-9 bonds in insulin B chain.</text>
        <dbReference type="EC" id="3.4.24.39"/>
    </reaction>
</comment>
<dbReference type="Pfam" id="PF02102">
    <property type="entry name" value="Peptidase_M35"/>
    <property type="match status" value="1"/>
</dbReference>
<keyword evidence="13" id="KW-0964">Secreted</keyword>
<dbReference type="GO" id="GO:0005576">
    <property type="term" value="C:extracellular region"/>
    <property type="evidence" value="ECO:0007669"/>
    <property type="project" value="UniProtKB-SubCell"/>
</dbReference>
<evidence type="ECO:0000256" key="7">
    <source>
        <dbReference type="ARBA" id="ARBA00022801"/>
    </source>
</evidence>
<evidence type="ECO:0000256" key="9">
    <source>
        <dbReference type="ARBA" id="ARBA00023049"/>
    </source>
</evidence>
<feature type="signal peptide" evidence="13">
    <location>
        <begin position="1"/>
        <end position="16"/>
    </location>
</feature>
<evidence type="ECO:0000313" key="15">
    <source>
        <dbReference type="Proteomes" id="UP000237481"/>
    </source>
</evidence>
<comment type="similarity">
    <text evidence="2 13">Belongs to the peptidase M35 family.</text>
</comment>
<keyword evidence="7 13" id="KW-0378">Hydrolase</keyword>
<dbReference type="GO" id="GO:0006508">
    <property type="term" value="P:proteolysis"/>
    <property type="evidence" value="ECO:0007669"/>
    <property type="project" value="UniProtKB-KW"/>
</dbReference>
<keyword evidence="8 12" id="KW-0862">Zinc</keyword>
<accession>A0A2S4LAG3</accession>
<evidence type="ECO:0000256" key="8">
    <source>
        <dbReference type="ARBA" id="ARBA00022833"/>
    </source>
</evidence>
<protein>
    <recommendedName>
        <fullName evidence="13">Neutral protease 2</fullName>
        <ecNumber evidence="13">3.4.24.39</ecNumber>
    </recommendedName>
    <alternativeName>
        <fullName evidence="13">Deuterolysin</fullName>
    </alternativeName>
</protein>
<dbReference type="GO" id="GO:0004222">
    <property type="term" value="F:metalloendopeptidase activity"/>
    <property type="evidence" value="ECO:0007669"/>
    <property type="project" value="InterPro"/>
</dbReference>
<dbReference type="AlphaFoldDB" id="A0A2S4LAG3"/>
<comment type="cofactor">
    <cofactor evidence="12 13">
        <name>Zn(2+)</name>
        <dbReference type="ChEBI" id="CHEBI:29105"/>
    </cofactor>
    <text evidence="12 13">Binds 1 zinc ion per subunit.</text>
</comment>
<dbReference type="GO" id="GO:0046872">
    <property type="term" value="F:metal ion binding"/>
    <property type="evidence" value="ECO:0007669"/>
    <property type="project" value="UniProtKB-KW"/>
</dbReference>
<dbReference type="EMBL" id="PKSG01000040">
    <property type="protein sequence ID" value="POR39428.1"/>
    <property type="molecule type" value="Genomic_DNA"/>
</dbReference>
<comment type="function">
    <text evidence="13">Secreted metalloproteinase that allows assimilation of proteinaceous substrates. Shows high activities on basic nuclear substrates such as histone and protamine.</text>
</comment>
<comment type="caution">
    <text evidence="14">The sequence shown here is derived from an EMBL/GenBank/DDBJ whole genome shotgun (WGS) entry which is preliminary data.</text>
</comment>
<keyword evidence="10" id="KW-0865">Zymogen</keyword>
<keyword evidence="6 13" id="KW-0732">Signal</keyword>
<comment type="subcellular location">
    <subcellularLocation>
        <location evidence="13">Secreted</location>
    </subcellularLocation>
</comment>
<feature type="binding site" evidence="12">
    <location>
        <position position="304"/>
    </location>
    <ligand>
        <name>Zn(2+)</name>
        <dbReference type="ChEBI" id="CHEBI:29105"/>
        <note>catalytic</note>
    </ligand>
</feature>
<feature type="binding site" evidence="12">
    <location>
        <position position="308"/>
    </location>
    <ligand>
        <name>Zn(2+)</name>
        <dbReference type="ChEBI" id="CHEBI:29105"/>
        <note>catalytic</note>
    </ligand>
</feature>
<dbReference type="InterPro" id="IPR001384">
    <property type="entry name" value="Peptidase_M35"/>
</dbReference>
<dbReference type="InterPro" id="IPR024079">
    <property type="entry name" value="MetalloPept_cat_dom_sf"/>
</dbReference>
<dbReference type="Gene3D" id="2.60.40.2970">
    <property type="match status" value="1"/>
</dbReference>
<dbReference type="PANTHER" id="PTHR37016">
    <property type="match status" value="1"/>
</dbReference>
<evidence type="ECO:0000313" key="14">
    <source>
        <dbReference type="EMBL" id="POR39428.1"/>
    </source>
</evidence>
<dbReference type="Gene3D" id="3.40.390.10">
    <property type="entry name" value="Collagenase (Catalytic Domain)"/>
    <property type="match status" value="1"/>
</dbReference>
<dbReference type="CDD" id="cd11008">
    <property type="entry name" value="M35_deuterolysin_like"/>
    <property type="match status" value="1"/>
</dbReference>
<dbReference type="PANTHER" id="PTHR37016:SF2">
    <property type="entry name" value="NEUTRAL PROTEASE 2 HOMOLOG SNOG_02177"/>
    <property type="match status" value="1"/>
</dbReference>
<evidence type="ECO:0000256" key="5">
    <source>
        <dbReference type="ARBA" id="ARBA00022723"/>
    </source>
</evidence>
<evidence type="ECO:0000256" key="10">
    <source>
        <dbReference type="ARBA" id="ARBA00023145"/>
    </source>
</evidence>
<feature type="active site" evidence="11">
    <location>
        <position position="305"/>
    </location>
</feature>
<dbReference type="OrthoDB" id="412874at2759"/>
<keyword evidence="15" id="KW-1185">Reference proteome</keyword>
<dbReference type="Proteomes" id="UP000237481">
    <property type="component" value="Unassembled WGS sequence"/>
</dbReference>
<evidence type="ECO:0000256" key="12">
    <source>
        <dbReference type="PIRSR" id="PIRSR601384-2"/>
    </source>
</evidence>
<organism evidence="14 15">
    <name type="scientific">Tolypocladium paradoxum</name>
    <dbReference type="NCBI Taxonomy" id="94208"/>
    <lineage>
        <taxon>Eukaryota</taxon>
        <taxon>Fungi</taxon>
        <taxon>Dikarya</taxon>
        <taxon>Ascomycota</taxon>
        <taxon>Pezizomycotina</taxon>
        <taxon>Sordariomycetes</taxon>
        <taxon>Hypocreomycetidae</taxon>
        <taxon>Hypocreales</taxon>
        <taxon>Ophiocordycipitaceae</taxon>
        <taxon>Tolypocladium</taxon>
    </lineage>
</organism>
<feature type="chain" id="PRO_5015374195" description="Neutral protease 2" evidence="13">
    <location>
        <begin position="17"/>
        <end position="352"/>
    </location>
</feature>
<gene>
    <name evidence="14" type="ORF">TPAR_00371</name>
</gene>
<keyword evidence="5 12" id="KW-0479">Metal-binding</keyword>
<evidence type="ECO:0000256" key="3">
    <source>
        <dbReference type="ARBA" id="ARBA00022670"/>
    </source>
</evidence>
<keyword evidence="3 13" id="KW-0645">Protease</keyword>
<dbReference type="SUPFAM" id="SSF55486">
    <property type="entry name" value="Metalloproteases ('zincins'), catalytic domain"/>
    <property type="match status" value="1"/>
</dbReference>
<evidence type="ECO:0000256" key="6">
    <source>
        <dbReference type="ARBA" id="ARBA00022729"/>
    </source>
</evidence>
<dbReference type="STRING" id="94208.A0A2S4LAG3"/>
<dbReference type="InterPro" id="IPR050414">
    <property type="entry name" value="Fungal_M35_metalloproteases"/>
</dbReference>
<evidence type="ECO:0000256" key="11">
    <source>
        <dbReference type="PIRSR" id="PIRSR601384-1"/>
    </source>
</evidence>
<keyword evidence="9 13" id="KW-0482">Metalloprotease</keyword>